<accession>A0ABS5IYX8</accession>
<protein>
    <submittedName>
        <fullName evidence="7">Sigma-70 family RNA polymerase sigma factor</fullName>
    </submittedName>
</protein>
<gene>
    <name evidence="7" type="ORF">KE626_12700</name>
</gene>
<dbReference type="EMBL" id="JAGTXB010000005">
    <property type="protein sequence ID" value="MBS0028169.1"/>
    <property type="molecule type" value="Genomic_DNA"/>
</dbReference>
<evidence type="ECO:0000256" key="2">
    <source>
        <dbReference type="ARBA" id="ARBA00023015"/>
    </source>
</evidence>
<dbReference type="InterPro" id="IPR013325">
    <property type="entry name" value="RNA_pol_sigma_r2"/>
</dbReference>
<keyword evidence="2" id="KW-0805">Transcription regulation</keyword>
<comment type="similarity">
    <text evidence="1">Belongs to the sigma-70 factor family. ECF subfamily.</text>
</comment>
<feature type="domain" description="RNA polymerase sigma factor 70 region 4 type 2" evidence="6">
    <location>
        <begin position="121"/>
        <end position="170"/>
    </location>
</feature>
<organism evidence="7 8">
    <name type="scientific">Chitinophaga hostae</name>
    <dbReference type="NCBI Taxonomy" id="2831022"/>
    <lineage>
        <taxon>Bacteria</taxon>
        <taxon>Pseudomonadati</taxon>
        <taxon>Bacteroidota</taxon>
        <taxon>Chitinophagia</taxon>
        <taxon>Chitinophagales</taxon>
        <taxon>Chitinophagaceae</taxon>
        <taxon>Chitinophaga</taxon>
    </lineage>
</organism>
<name>A0ABS5IYX8_9BACT</name>
<proteinExistence type="inferred from homology"/>
<evidence type="ECO:0000256" key="3">
    <source>
        <dbReference type="ARBA" id="ARBA00023082"/>
    </source>
</evidence>
<evidence type="ECO:0000259" key="5">
    <source>
        <dbReference type="Pfam" id="PF04542"/>
    </source>
</evidence>
<dbReference type="SUPFAM" id="SSF88946">
    <property type="entry name" value="Sigma2 domain of RNA polymerase sigma factors"/>
    <property type="match status" value="1"/>
</dbReference>
<dbReference type="PANTHER" id="PTHR43133:SF46">
    <property type="entry name" value="RNA POLYMERASE SIGMA-70 FACTOR ECF SUBFAMILY"/>
    <property type="match status" value="1"/>
</dbReference>
<comment type="caution">
    <text evidence="7">The sequence shown here is derived from an EMBL/GenBank/DDBJ whole genome shotgun (WGS) entry which is preliminary data.</text>
</comment>
<evidence type="ECO:0000259" key="6">
    <source>
        <dbReference type="Pfam" id="PF08281"/>
    </source>
</evidence>
<evidence type="ECO:0000313" key="8">
    <source>
        <dbReference type="Proteomes" id="UP000676386"/>
    </source>
</evidence>
<dbReference type="Pfam" id="PF08281">
    <property type="entry name" value="Sigma70_r4_2"/>
    <property type="match status" value="1"/>
</dbReference>
<evidence type="ECO:0000313" key="7">
    <source>
        <dbReference type="EMBL" id="MBS0028169.1"/>
    </source>
</evidence>
<dbReference type="NCBIfam" id="TIGR02937">
    <property type="entry name" value="sigma70-ECF"/>
    <property type="match status" value="1"/>
</dbReference>
<feature type="domain" description="RNA polymerase sigma-70 region 2" evidence="5">
    <location>
        <begin position="24"/>
        <end position="89"/>
    </location>
</feature>
<evidence type="ECO:0000256" key="1">
    <source>
        <dbReference type="ARBA" id="ARBA00010641"/>
    </source>
</evidence>
<dbReference type="InterPro" id="IPR039425">
    <property type="entry name" value="RNA_pol_sigma-70-like"/>
</dbReference>
<dbReference type="PANTHER" id="PTHR43133">
    <property type="entry name" value="RNA POLYMERASE ECF-TYPE SIGMA FACTO"/>
    <property type="match status" value="1"/>
</dbReference>
<dbReference type="InterPro" id="IPR014284">
    <property type="entry name" value="RNA_pol_sigma-70_dom"/>
</dbReference>
<evidence type="ECO:0000256" key="4">
    <source>
        <dbReference type="ARBA" id="ARBA00023163"/>
    </source>
</evidence>
<dbReference type="Proteomes" id="UP000676386">
    <property type="component" value="Unassembled WGS sequence"/>
</dbReference>
<dbReference type="Gene3D" id="1.10.10.10">
    <property type="entry name" value="Winged helix-like DNA-binding domain superfamily/Winged helix DNA-binding domain"/>
    <property type="match status" value="1"/>
</dbReference>
<dbReference type="InterPro" id="IPR013324">
    <property type="entry name" value="RNA_pol_sigma_r3/r4-like"/>
</dbReference>
<dbReference type="InterPro" id="IPR007627">
    <property type="entry name" value="RNA_pol_sigma70_r2"/>
</dbReference>
<reference evidence="7 8" key="1">
    <citation type="submission" date="2021-04" db="EMBL/GenBank/DDBJ databases">
        <title>Chitinophaga sp. nov., isolated from the rhizosphere soil.</title>
        <authorList>
            <person name="He S."/>
        </authorList>
    </citation>
    <scope>NUCLEOTIDE SEQUENCE [LARGE SCALE GENOMIC DNA]</scope>
    <source>
        <strain evidence="7 8">2R12</strain>
    </source>
</reference>
<keyword evidence="3" id="KW-0731">Sigma factor</keyword>
<dbReference type="InterPro" id="IPR013249">
    <property type="entry name" value="RNA_pol_sigma70_r4_t2"/>
</dbReference>
<dbReference type="InterPro" id="IPR036388">
    <property type="entry name" value="WH-like_DNA-bd_sf"/>
</dbReference>
<keyword evidence="8" id="KW-1185">Reference proteome</keyword>
<dbReference type="RefSeq" id="WP_211973279.1">
    <property type="nucleotide sequence ID" value="NZ_CBFHAM010000003.1"/>
</dbReference>
<sequence>MSTLHDYQNTNQSLKERESSFAVIYNKYYPELYFMSRRFVGDQAPDILAEVFIRFWNRQRQFDNEFHLISYLRVMVHNACIDYLKMQQRQLQSLQDFSYLSDQEYEDHYFREVMEGRLFSLIMEEIERLPEHCKIVFKMSYIDGLRNAEIARLLNIKDASVRVRKSEALRILRSVRFPICLLLLVVAYRG</sequence>
<dbReference type="SUPFAM" id="SSF88659">
    <property type="entry name" value="Sigma3 and sigma4 domains of RNA polymerase sigma factors"/>
    <property type="match status" value="1"/>
</dbReference>
<dbReference type="Pfam" id="PF04542">
    <property type="entry name" value="Sigma70_r2"/>
    <property type="match status" value="1"/>
</dbReference>
<keyword evidence="4" id="KW-0804">Transcription</keyword>
<dbReference type="Gene3D" id="1.10.1740.10">
    <property type="match status" value="1"/>
</dbReference>